<dbReference type="InterPro" id="IPR012337">
    <property type="entry name" value="RNaseH-like_sf"/>
</dbReference>
<evidence type="ECO:0000256" key="1">
    <source>
        <dbReference type="ARBA" id="ARBA00022722"/>
    </source>
</evidence>
<gene>
    <name evidence="4" type="ORF">NE237_028026</name>
</gene>
<reference evidence="4" key="1">
    <citation type="journal article" date="2023" name="Plant J.">
        <title>The genome of the king protea, Protea cynaroides.</title>
        <authorList>
            <person name="Chang J."/>
            <person name="Duong T.A."/>
            <person name="Schoeman C."/>
            <person name="Ma X."/>
            <person name="Roodt D."/>
            <person name="Barker N."/>
            <person name="Li Z."/>
            <person name="Van de Peer Y."/>
            <person name="Mizrachi E."/>
        </authorList>
    </citation>
    <scope>NUCLEOTIDE SEQUENCE</scope>
    <source>
        <tissue evidence="4">Young leaves</tissue>
    </source>
</reference>
<dbReference type="InterPro" id="IPR051132">
    <property type="entry name" value="3-5_Exonuclease_domain"/>
</dbReference>
<proteinExistence type="predicted"/>
<dbReference type="Gene3D" id="3.30.420.10">
    <property type="entry name" value="Ribonuclease H-like superfamily/Ribonuclease H"/>
    <property type="match status" value="1"/>
</dbReference>
<keyword evidence="1" id="KW-0540">Nuclease</keyword>
<dbReference type="PANTHER" id="PTHR13620">
    <property type="entry name" value="3-5 EXONUCLEASE"/>
    <property type="match status" value="1"/>
</dbReference>
<keyword evidence="5" id="KW-1185">Reference proteome</keyword>
<evidence type="ECO:0000313" key="5">
    <source>
        <dbReference type="Proteomes" id="UP001141806"/>
    </source>
</evidence>
<organism evidence="4 5">
    <name type="scientific">Protea cynaroides</name>
    <dbReference type="NCBI Taxonomy" id="273540"/>
    <lineage>
        <taxon>Eukaryota</taxon>
        <taxon>Viridiplantae</taxon>
        <taxon>Streptophyta</taxon>
        <taxon>Embryophyta</taxon>
        <taxon>Tracheophyta</taxon>
        <taxon>Spermatophyta</taxon>
        <taxon>Magnoliopsida</taxon>
        <taxon>Proteales</taxon>
        <taxon>Proteaceae</taxon>
        <taxon>Protea</taxon>
    </lineage>
</organism>
<dbReference type="GO" id="GO:0005634">
    <property type="term" value="C:nucleus"/>
    <property type="evidence" value="ECO:0007669"/>
    <property type="project" value="TreeGrafter"/>
</dbReference>
<evidence type="ECO:0000313" key="4">
    <source>
        <dbReference type="EMBL" id="KAJ4951194.1"/>
    </source>
</evidence>
<dbReference type="AlphaFoldDB" id="A0A9Q0GPL7"/>
<evidence type="ECO:0000259" key="3">
    <source>
        <dbReference type="Pfam" id="PF01612"/>
    </source>
</evidence>
<dbReference type="OrthoDB" id="446462at2759"/>
<sequence>MTGHIEVKVQGIKVKPRVVDTETALRSGIEELWSFVGKGTGSKYVMGLDIECTPVESTNKVSVLKLAAGSLCLIIRLLNLGTIPHFLFNFLRLPDVSFVGVGIKDNVDLLRRDYGLECRNAVDLATLAASVLDDPRLVGYGLVDLANQVIPLQVMKKPACAFFSDWSGENLTTEEIEFATIDAYISYKIGNKLLGGL</sequence>
<evidence type="ECO:0000256" key="2">
    <source>
        <dbReference type="ARBA" id="ARBA00022801"/>
    </source>
</evidence>
<dbReference type="PANTHER" id="PTHR13620:SF121">
    <property type="entry name" value="EMB|CAB82946.1-RELATED"/>
    <property type="match status" value="1"/>
</dbReference>
<dbReference type="SUPFAM" id="SSF53098">
    <property type="entry name" value="Ribonuclease H-like"/>
    <property type="match status" value="1"/>
</dbReference>
<dbReference type="Pfam" id="PF01612">
    <property type="entry name" value="DNA_pol_A_exo1"/>
    <property type="match status" value="1"/>
</dbReference>
<comment type="caution">
    <text evidence="4">The sequence shown here is derived from an EMBL/GenBank/DDBJ whole genome shotgun (WGS) entry which is preliminary data.</text>
</comment>
<keyword evidence="2" id="KW-0378">Hydrolase</keyword>
<accession>A0A9Q0GPL7</accession>
<protein>
    <recommendedName>
        <fullName evidence="3">3'-5' exonuclease domain-containing protein</fullName>
    </recommendedName>
</protein>
<dbReference type="GO" id="GO:0008408">
    <property type="term" value="F:3'-5' exonuclease activity"/>
    <property type="evidence" value="ECO:0007669"/>
    <property type="project" value="InterPro"/>
</dbReference>
<dbReference type="Proteomes" id="UP001141806">
    <property type="component" value="Unassembled WGS sequence"/>
</dbReference>
<dbReference type="CDD" id="cd06141">
    <property type="entry name" value="WRN_exo"/>
    <property type="match status" value="1"/>
</dbReference>
<dbReference type="EMBL" id="JAMYWD010000012">
    <property type="protein sequence ID" value="KAJ4951194.1"/>
    <property type="molecule type" value="Genomic_DNA"/>
</dbReference>
<dbReference type="InterPro" id="IPR036397">
    <property type="entry name" value="RNaseH_sf"/>
</dbReference>
<dbReference type="GO" id="GO:0006139">
    <property type="term" value="P:nucleobase-containing compound metabolic process"/>
    <property type="evidence" value="ECO:0007669"/>
    <property type="project" value="InterPro"/>
</dbReference>
<dbReference type="InterPro" id="IPR002562">
    <property type="entry name" value="3'-5'_exonuclease_dom"/>
</dbReference>
<dbReference type="GO" id="GO:0003676">
    <property type="term" value="F:nucleic acid binding"/>
    <property type="evidence" value="ECO:0007669"/>
    <property type="project" value="InterPro"/>
</dbReference>
<feature type="domain" description="3'-5' exonuclease" evidence="3">
    <location>
        <begin position="17"/>
        <end position="193"/>
    </location>
</feature>
<dbReference type="GO" id="GO:0005737">
    <property type="term" value="C:cytoplasm"/>
    <property type="evidence" value="ECO:0007669"/>
    <property type="project" value="TreeGrafter"/>
</dbReference>
<name>A0A9Q0GPL7_9MAGN</name>